<protein>
    <submittedName>
        <fullName evidence="1">Uncharacterized protein</fullName>
    </submittedName>
</protein>
<proteinExistence type="predicted"/>
<evidence type="ECO:0000313" key="2">
    <source>
        <dbReference type="Proteomes" id="UP000192247"/>
    </source>
</evidence>
<reference evidence="1 2" key="1">
    <citation type="journal article" date="2017" name="Gigascience">
        <title>Draft genome of the honey bee ectoparasitic mite, Tropilaelaps mercedesae, is shaped by the parasitic life history.</title>
        <authorList>
            <person name="Dong X."/>
            <person name="Armstrong S.D."/>
            <person name="Xia D."/>
            <person name="Makepeace B.L."/>
            <person name="Darby A.C."/>
            <person name="Kadowaki T."/>
        </authorList>
    </citation>
    <scope>NUCLEOTIDE SEQUENCE [LARGE SCALE GENOMIC DNA]</scope>
    <source>
        <strain evidence="1">Wuxi-XJTLU</strain>
    </source>
</reference>
<keyword evidence="2" id="KW-1185">Reference proteome</keyword>
<comment type="caution">
    <text evidence="1">The sequence shown here is derived from an EMBL/GenBank/DDBJ whole genome shotgun (WGS) entry which is preliminary data.</text>
</comment>
<organism evidence="1 2">
    <name type="scientific">Tropilaelaps mercedesae</name>
    <dbReference type="NCBI Taxonomy" id="418985"/>
    <lineage>
        <taxon>Eukaryota</taxon>
        <taxon>Metazoa</taxon>
        <taxon>Ecdysozoa</taxon>
        <taxon>Arthropoda</taxon>
        <taxon>Chelicerata</taxon>
        <taxon>Arachnida</taxon>
        <taxon>Acari</taxon>
        <taxon>Parasitiformes</taxon>
        <taxon>Mesostigmata</taxon>
        <taxon>Gamasina</taxon>
        <taxon>Dermanyssoidea</taxon>
        <taxon>Laelapidae</taxon>
        <taxon>Tropilaelaps</taxon>
    </lineage>
</organism>
<dbReference type="Proteomes" id="UP000192247">
    <property type="component" value="Unassembled WGS sequence"/>
</dbReference>
<dbReference type="InParanoid" id="A0A1V9WYX3"/>
<evidence type="ECO:0000313" key="1">
    <source>
        <dbReference type="EMBL" id="OQR66362.1"/>
    </source>
</evidence>
<gene>
    <name evidence="1" type="ORF">BIW11_14211</name>
</gene>
<dbReference type="EMBL" id="MNPL01032813">
    <property type="protein sequence ID" value="OQR66362.1"/>
    <property type="molecule type" value="Genomic_DNA"/>
</dbReference>
<sequence length="176" mass="19069">MVPLESRAYVPRSDLPLIAKSARVSTILVKVGCPLGTWESPSVRPVALDTAPSTFGGLLPHSLLGIQPLLGHESVLVVRRKCTCSLRPTTSSSSSTSQRPEYAEKVRLDVALTPILQITNTTTFFEAFYRLGTALASLRSGFLELTAGNYPLQTNKPRIEMYAAITLAGPSHANFR</sequence>
<dbReference type="AlphaFoldDB" id="A0A1V9WYX3"/>
<name>A0A1V9WYX3_9ACAR</name>
<accession>A0A1V9WYX3</accession>